<dbReference type="GO" id="GO:0005524">
    <property type="term" value="F:ATP binding"/>
    <property type="evidence" value="ECO:0007669"/>
    <property type="project" value="InterPro"/>
</dbReference>
<dbReference type="GeneID" id="24134136"/>
<keyword evidence="3" id="KW-1185">Reference proteome</keyword>
<reference evidence="2 3" key="1">
    <citation type="journal article" date="2013" name="PLoS Genet.">
        <title>Distinctive expansion of potential virulence genes in the genome of the oomycete fish pathogen Saprolegnia parasitica.</title>
        <authorList>
            <person name="Jiang R.H."/>
            <person name="de Bruijn I."/>
            <person name="Haas B.J."/>
            <person name="Belmonte R."/>
            <person name="Lobach L."/>
            <person name="Christie J."/>
            <person name="van den Ackerveken G."/>
            <person name="Bottin A."/>
            <person name="Bulone V."/>
            <person name="Diaz-Moreno S.M."/>
            <person name="Dumas B."/>
            <person name="Fan L."/>
            <person name="Gaulin E."/>
            <person name="Govers F."/>
            <person name="Grenville-Briggs L.J."/>
            <person name="Horner N.R."/>
            <person name="Levin J.Z."/>
            <person name="Mammella M."/>
            <person name="Meijer H.J."/>
            <person name="Morris P."/>
            <person name="Nusbaum C."/>
            <person name="Oome S."/>
            <person name="Phillips A.J."/>
            <person name="van Rooyen D."/>
            <person name="Rzeszutek E."/>
            <person name="Saraiva M."/>
            <person name="Secombes C.J."/>
            <person name="Seidl M.F."/>
            <person name="Snel B."/>
            <person name="Stassen J.H."/>
            <person name="Sykes S."/>
            <person name="Tripathy S."/>
            <person name="van den Berg H."/>
            <person name="Vega-Arreguin J.C."/>
            <person name="Wawra S."/>
            <person name="Young S.K."/>
            <person name="Zeng Q."/>
            <person name="Dieguez-Uribeondo J."/>
            <person name="Russ C."/>
            <person name="Tyler B.M."/>
            <person name="van West P."/>
        </authorList>
    </citation>
    <scope>NUCLEOTIDE SEQUENCE [LARGE SCALE GENOMIC DNA]</scope>
    <source>
        <strain evidence="2 3">CBS 223.65</strain>
    </source>
</reference>
<dbReference type="Pfam" id="PF07714">
    <property type="entry name" value="PK_Tyr_Ser-Thr"/>
    <property type="match status" value="1"/>
</dbReference>
<evidence type="ECO:0000259" key="1">
    <source>
        <dbReference type="PROSITE" id="PS50011"/>
    </source>
</evidence>
<name>A0A067BW50_SAPPC</name>
<accession>A0A067BW50</accession>
<dbReference type="InterPro" id="IPR011009">
    <property type="entry name" value="Kinase-like_dom_sf"/>
</dbReference>
<dbReference type="KEGG" id="spar:SPRG_12146"/>
<feature type="domain" description="Protein kinase" evidence="1">
    <location>
        <begin position="1"/>
        <end position="116"/>
    </location>
</feature>
<dbReference type="PROSITE" id="PS50011">
    <property type="entry name" value="PROTEIN_KINASE_DOM"/>
    <property type="match status" value="1"/>
</dbReference>
<evidence type="ECO:0000313" key="3">
    <source>
        <dbReference type="Proteomes" id="UP000030745"/>
    </source>
</evidence>
<dbReference type="AlphaFoldDB" id="A0A067BW50"/>
<proteinExistence type="predicted"/>
<gene>
    <name evidence="2" type="ORF">SPRG_12146</name>
</gene>
<dbReference type="SUPFAM" id="SSF56112">
    <property type="entry name" value="Protein kinase-like (PK-like)"/>
    <property type="match status" value="1"/>
</dbReference>
<dbReference type="EMBL" id="KK583263">
    <property type="protein sequence ID" value="KDO22719.1"/>
    <property type="molecule type" value="Genomic_DNA"/>
</dbReference>
<sequence>MASMPLAYSYGPSASARPPRNYWVAPEALKANDAGAATDIYQLGVVLIELMWRKKHGCMDQFAVSIMDVQAGTATNGLLGEPDWYQDLALRCVAHTPSMRPTAAEIVGIFEQHTVDVHIAA</sequence>
<protein>
    <recommendedName>
        <fullName evidence="1">Protein kinase domain-containing protein</fullName>
    </recommendedName>
</protein>
<dbReference type="InterPro" id="IPR001245">
    <property type="entry name" value="Ser-Thr/Tyr_kinase_cat_dom"/>
</dbReference>
<dbReference type="OrthoDB" id="4062651at2759"/>
<dbReference type="RefSeq" id="XP_012206512.1">
    <property type="nucleotide sequence ID" value="XM_012351122.1"/>
</dbReference>
<dbReference type="Proteomes" id="UP000030745">
    <property type="component" value="Unassembled WGS sequence"/>
</dbReference>
<dbReference type="GO" id="GO:0004672">
    <property type="term" value="F:protein kinase activity"/>
    <property type="evidence" value="ECO:0007669"/>
    <property type="project" value="InterPro"/>
</dbReference>
<organism evidence="2 3">
    <name type="scientific">Saprolegnia parasitica (strain CBS 223.65)</name>
    <dbReference type="NCBI Taxonomy" id="695850"/>
    <lineage>
        <taxon>Eukaryota</taxon>
        <taxon>Sar</taxon>
        <taxon>Stramenopiles</taxon>
        <taxon>Oomycota</taxon>
        <taxon>Saprolegniomycetes</taxon>
        <taxon>Saprolegniales</taxon>
        <taxon>Saprolegniaceae</taxon>
        <taxon>Saprolegnia</taxon>
    </lineage>
</organism>
<dbReference type="InterPro" id="IPR000719">
    <property type="entry name" value="Prot_kinase_dom"/>
</dbReference>
<dbReference type="VEuPathDB" id="FungiDB:SPRG_12146"/>
<evidence type="ECO:0000313" key="2">
    <source>
        <dbReference type="EMBL" id="KDO22719.1"/>
    </source>
</evidence>
<dbReference type="Gene3D" id="1.10.510.10">
    <property type="entry name" value="Transferase(Phosphotransferase) domain 1"/>
    <property type="match status" value="1"/>
</dbReference>